<organism evidence="9 10">
    <name type="scientific">Coccomyxa viridis</name>
    <dbReference type="NCBI Taxonomy" id="1274662"/>
    <lineage>
        <taxon>Eukaryota</taxon>
        <taxon>Viridiplantae</taxon>
        <taxon>Chlorophyta</taxon>
        <taxon>core chlorophytes</taxon>
        <taxon>Trebouxiophyceae</taxon>
        <taxon>Trebouxiophyceae incertae sedis</taxon>
        <taxon>Coccomyxaceae</taxon>
        <taxon>Coccomyxa</taxon>
    </lineage>
</organism>
<dbReference type="InterPro" id="IPR025733">
    <property type="entry name" value="PAPs_C"/>
</dbReference>
<feature type="domain" description="Calcineurin-like phosphoesterase" evidence="6">
    <location>
        <begin position="225"/>
        <end position="496"/>
    </location>
</feature>
<dbReference type="Pfam" id="PF14008">
    <property type="entry name" value="Metallophos_C"/>
    <property type="match status" value="1"/>
</dbReference>
<keyword evidence="2 5" id="KW-0732">Signal</keyword>
<dbReference type="GO" id="GO:0046872">
    <property type="term" value="F:metal ion binding"/>
    <property type="evidence" value="ECO:0007669"/>
    <property type="project" value="InterPro"/>
</dbReference>
<dbReference type="SUPFAM" id="SSF49363">
    <property type="entry name" value="Purple acid phosphatase, N-terminal domain"/>
    <property type="match status" value="1"/>
</dbReference>
<evidence type="ECO:0000256" key="1">
    <source>
        <dbReference type="ARBA" id="ARBA00008723"/>
    </source>
</evidence>
<evidence type="ECO:0000256" key="2">
    <source>
        <dbReference type="ARBA" id="ARBA00022729"/>
    </source>
</evidence>
<dbReference type="InterPro" id="IPR015914">
    <property type="entry name" value="PAPs_N"/>
</dbReference>
<feature type="signal peptide" evidence="5">
    <location>
        <begin position="1"/>
        <end position="21"/>
    </location>
</feature>
<dbReference type="InterPro" id="IPR039331">
    <property type="entry name" value="PAPs-like"/>
</dbReference>
<sequence length="671" mass="72971">MRAPAALLALCGACLLLTAHAQNLDSVVSLDHAPDGFSTSQTQRTFPSLIAAGSITTNNSAIYEIPFNDPLVAPAPGLTQFSPDQIHVQLGDEGSIWVSWATGTYQNATFPPNTPADTYPTGVYDPTYADPASVASVVQYGIIPGVYKHAATGMTRAYIQTYIHNQATFISQLFHHVNVRDLPFGVPIYYKVGDPSKEMSEEFVITLKTSLAPNKKYTYPLVLGVVADVGQTLNSSQTYEHLVADNPDAVLFIGDLAYADDYNDKGGEAAVQGGVANPTTPALKYGSSGATLGQTWQPRWDSMARLLQRSGNATAIPYNFCPGNHEIERDEYLRTFQSYTNRFRHSYEASYSTNPLYYSTNIGPVHSIMLNSYDSYLPNTTLDQTSAFLSAVAPYNSLLLFGNSGSAGFSGTGGPSFPNGNYIYSALGADQLSWLLNDLARVDRSVTPWVTVSWHQPPYNSYTTHYKEAECLRQMVEPFLYNFGVDVVFHGHVHAYERNYQTLNYKLQGCAPRWITMGDGGNQEGLYSFFAGEACAAGNTACATPVFSGGGNTLSPVPGSVTNPAGCITYQNGSYAPINAAQPPYSAYREPSFGHAIMTVYNETTALWQWKRNLDGQPVVTDSVYFIRNPACSNYGNTQAAPAPKKIDHLLQPLYDAGSTLKETIDSTLHG</sequence>
<proteinExistence type="inferred from homology"/>
<dbReference type="GO" id="GO:0003993">
    <property type="term" value="F:acid phosphatase activity"/>
    <property type="evidence" value="ECO:0007669"/>
    <property type="project" value="UniProtKB-EC"/>
</dbReference>
<comment type="similarity">
    <text evidence="1 5">Belongs to the metallophosphoesterase superfamily. Purple acid phosphatase family.</text>
</comment>
<evidence type="ECO:0000259" key="8">
    <source>
        <dbReference type="Pfam" id="PF16656"/>
    </source>
</evidence>
<keyword evidence="3 5" id="KW-0378">Hydrolase</keyword>
<evidence type="ECO:0000256" key="5">
    <source>
        <dbReference type="RuleBase" id="RU361203"/>
    </source>
</evidence>
<keyword evidence="10" id="KW-1185">Reference proteome</keyword>
<reference evidence="9 10" key="1">
    <citation type="submission" date="2023-10" db="EMBL/GenBank/DDBJ databases">
        <authorList>
            <person name="Maclean D."/>
            <person name="Macfadyen A."/>
        </authorList>
    </citation>
    <scope>NUCLEOTIDE SEQUENCE [LARGE SCALE GENOMIC DNA]</scope>
</reference>
<dbReference type="InterPro" id="IPR004843">
    <property type="entry name" value="Calcineurin-like_PHP"/>
</dbReference>
<dbReference type="EMBL" id="CAUYUE010000002">
    <property type="protein sequence ID" value="CAK0738243.1"/>
    <property type="molecule type" value="Genomic_DNA"/>
</dbReference>
<dbReference type="InterPro" id="IPR029052">
    <property type="entry name" value="Metallo-depent_PP-like"/>
</dbReference>
<dbReference type="Gene3D" id="2.60.40.380">
    <property type="entry name" value="Purple acid phosphatase-like, N-terminal"/>
    <property type="match status" value="1"/>
</dbReference>
<gene>
    <name evidence="9" type="ORF">CVIRNUC_001014</name>
</gene>
<dbReference type="Gene3D" id="3.60.21.10">
    <property type="match status" value="3"/>
</dbReference>
<dbReference type="Pfam" id="PF16656">
    <property type="entry name" value="Pur_ac_phosph_N"/>
    <property type="match status" value="1"/>
</dbReference>
<dbReference type="InterPro" id="IPR008963">
    <property type="entry name" value="Purple_acid_Pase-like_N"/>
</dbReference>
<comment type="caution">
    <text evidence="9">The sequence shown here is derived from an EMBL/GenBank/DDBJ whole genome shotgun (WGS) entry which is preliminary data.</text>
</comment>
<name>A0AAV1HTJ5_9CHLO</name>
<dbReference type="PANTHER" id="PTHR22953:SF153">
    <property type="entry name" value="PURPLE ACID PHOSPHATASE"/>
    <property type="match status" value="1"/>
</dbReference>
<accession>A0AAV1HTJ5</accession>
<protein>
    <recommendedName>
        <fullName evidence="5">Purple acid phosphatase</fullName>
        <ecNumber evidence="5">3.1.3.2</ecNumber>
    </recommendedName>
</protein>
<feature type="domain" description="Purple acid phosphatase N-terminal" evidence="8">
    <location>
        <begin position="83"/>
        <end position="206"/>
    </location>
</feature>
<evidence type="ECO:0000313" key="9">
    <source>
        <dbReference type="EMBL" id="CAK0738243.1"/>
    </source>
</evidence>
<evidence type="ECO:0000256" key="3">
    <source>
        <dbReference type="ARBA" id="ARBA00022801"/>
    </source>
</evidence>
<dbReference type="InterPro" id="IPR041792">
    <property type="entry name" value="MPP_PAP"/>
</dbReference>
<evidence type="ECO:0000259" key="7">
    <source>
        <dbReference type="Pfam" id="PF14008"/>
    </source>
</evidence>
<keyword evidence="4" id="KW-0325">Glycoprotein</keyword>
<evidence type="ECO:0000256" key="4">
    <source>
        <dbReference type="ARBA" id="ARBA00023180"/>
    </source>
</evidence>
<dbReference type="CDD" id="cd00839">
    <property type="entry name" value="MPP_PAPs"/>
    <property type="match status" value="1"/>
</dbReference>
<dbReference type="Pfam" id="PF00149">
    <property type="entry name" value="Metallophos"/>
    <property type="match status" value="1"/>
</dbReference>
<evidence type="ECO:0000259" key="6">
    <source>
        <dbReference type="Pfam" id="PF00149"/>
    </source>
</evidence>
<evidence type="ECO:0000313" key="10">
    <source>
        <dbReference type="Proteomes" id="UP001314263"/>
    </source>
</evidence>
<feature type="domain" description="Purple acid phosphatase C-terminal" evidence="7">
    <location>
        <begin position="565"/>
        <end position="617"/>
    </location>
</feature>
<dbReference type="SUPFAM" id="SSF56300">
    <property type="entry name" value="Metallo-dependent phosphatases"/>
    <property type="match status" value="1"/>
</dbReference>
<dbReference type="EC" id="3.1.3.2" evidence="5"/>
<dbReference type="AlphaFoldDB" id="A0AAV1HTJ5"/>
<comment type="catalytic activity">
    <reaction evidence="5">
        <text>a phosphate monoester + H2O = an alcohol + phosphate</text>
        <dbReference type="Rhea" id="RHEA:15017"/>
        <dbReference type="ChEBI" id="CHEBI:15377"/>
        <dbReference type="ChEBI" id="CHEBI:30879"/>
        <dbReference type="ChEBI" id="CHEBI:43474"/>
        <dbReference type="ChEBI" id="CHEBI:67140"/>
        <dbReference type="EC" id="3.1.3.2"/>
    </reaction>
</comment>
<dbReference type="PANTHER" id="PTHR22953">
    <property type="entry name" value="ACID PHOSPHATASE RELATED"/>
    <property type="match status" value="1"/>
</dbReference>
<dbReference type="Proteomes" id="UP001314263">
    <property type="component" value="Unassembled WGS sequence"/>
</dbReference>
<feature type="chain" id="PRO_5043101706" description="Purple acid phosphatase" evidence="5">
    <location>
        <begin position="22"/>
        <end position="671"/>
    </location>
</feature>